<gene>
    <name evidence="2" type="ORF">PAXRUDRAFT_156516</name>
</gene>
<evidence type="ECO:0000313" key="3">
    <source>
        <dbReference type="Proteomes" id="UP000054538"/>
    </source>
</evidence>
<proteinExistence type="predicted"/>
<evidence type="ECO:0000256" key="1">
    <source>
        <dbReference type="SAM" id="MobiDB-lite"/>
    </source>
</evidence>
<feature type="compositionally biased region" description="Polar residues" evidence="1">
    <location>
        <begin position="145"/>
        <end position="169"/>
    </location>
</feature>
<feature type="region of interest" description="Disordered" evidence="1">
    <location>
        <begin position="125"/>
        <end position="169"/>
    </location>
</feature>
<dbReference type="InParanoid" id="A0A0D0DB27"/>
<organism evidence="2 3">
    <name type="scientific">Paxillus rubicundulus Ve08.2h10</name>
    <dbReference type="NCBI Taxonomy" id="930991"/>
    <lineage>
        <taxon>Eukaryota</taxon>
        <taxon>Fungi</taxon>
        <taxon>Dikarya</taxon>
        <taxon>Basidiomycota</taxon>
        <taxon>Agaricomycotina</taxon>
        <taxon>Agaricomycetes</taxon>
        <taxon>Agaricomycetidae</taxon>
        <taxon>Boletales</taxon>
        <taxon>Paxilineae</taxon>
        <taxon>Paxillaceae</taxon>
        <taxon>Paxillus</taxon>
    </lineage>
</organism>
<accession>A0A0D0DB27</accession>
<reference evidence="2 3" key="1">
    <citation type="submission" date="2014-04" db="EMBL/GenBank/DDBJ databases">
        <authorList>
            <consortium name="DOE Joint Genome Institute"/>
            <person name="Kuo A."/>
            <person name="Kohler A."/>
            <person name="Jargeat P."/>
            <person name="Nagy L.G."/>
            <person name="Floudas D."/>
            <person name="Copeland A."/>
            <person name="Barry K.W."/>
            <person name="Cichocki N."/>
            <person name="Veneault-Fourrey C."/>
            <person name="LaButti K."/>
            <person name="Lindquist E.A."/>
            <person name="Lipzen A."/>
            <person name="Lundell T."/>
            <person name="Morin E."/>
            <person name="Murat C."/>
            <person name="Sun H."/>
            <person name="Tunlid A."/>
            <person name="Henrissat B."/>
            <person name="Grigoriev I.V."/>
            <person name="Hibbett D.S."/>
            <person name="Martin F."/>
            <person name="Nordberg H.P."/>
            <person name="Cantor M.N."/>
            <person name="Hua S.X."/>
        </authorList>
    </citation>
    <scope>NUCLEOTIDE SEQUENCE [LARGE SCALE GENOMIC DNA]</scope>
    <source>
        <strain evidence="2 3">Ve08.2h10</strain>
    </source>
</reference>
<keyword evidence="3" id="KW-1185">Reference proteome</keyword>
<feature type="non-terminal residue" evidence="2">
    <location>
        <position position="1"/>
    </location>
</feature>
<sequence length="169" mass="18786">TPPAYLRSHQCIFGPTRMFLIPPAHFQLHPPSLPLHLYIPNPPPRLQRCARVFSPHPPCPPVFDPLSVSSPARVFSGAFIIPLACFKPHRRVFSPPQILPAAHPEMPHQCPTCISHIQRSHSTPKRFTCTHASSAPPVSFKPPHSQATPSPQKQQICRFKNNPTTTSSP</sequence>
<dbReference type="AlphaFoldDB" id="A0A0D0DB27"/>
<evidence type="ECO:0000313" key="2">
    <source>
        <dbReference type="EMBL" id="KIK81236.1"/>
    </source>
</evidence>
<protein>
    <submittedName>
        <fullName evidence="2">Uncharacterized protein</fullName>
    </submittedName>
</protein>
<dbReference type="HOGENOM" id="CLU_1735836_0_0_1"/>
<reference evidence="3" key="2">
    <citation type="submission" date="2015-01" db="EMBL/GenBank/DDBJ databases">
        <title>Evolutionary Origins and Diversification of the Mycorrhizal Mutualists.</title>
        <authorList>
            <consortium name="DOE Joint Genome Institute"/>
            <consortium name="Mycorrhizal Genomics Consortium"/>
            <person name="Kohler A."/>
            <person name="Kuo A."/>
            <person name="Nagy L.G."/>
            <person name="Floudas D."/>
            <person name="Copeland A."/>
            <person name="Barry K.W."/>
            <person name="Cichocki N."/>
            <person name="Veneault-Fourrey C."/>
            <person name="LaButti K."/>
            <person name="Lindquist E.A."/>
            <person name="Lipzen A."/>
            <person name="Lundell T."/>
            <person name="Morin E."/>
            <person name="Murat C."/>
            <person name="Riley R."/>
            <person name="Ohm R."/>
            <person name="Sun H."/>
            <person name="Tunlid A."/>
            <person name="Henrissat B."/>
            <person name="Grigoriev I.V."/>
            <person name="Hibbett D.S."/>
            <person name="Martin F."/>
        </authorList>
    </citation>
    <scope>NUCLEOTIDE SEQUENCE [LARGE SCALE GENOMIC DNA]</scope>
    <source>
        <strain evidence="3">Ve08.2h10</strain>
    </source>
</reference>
<name>A0A0D0DB27_9AGAM</name>
<dbReference type="Proteomes" id="UP000054538">
    <property type="component" value="Unassembled WGS sequence"/>
</dbReference>
<dbReference type="EMBL" id="KN825835">
    <property type="protein sequence ID" value="KIK81236.1"/>
    <property type="molecule type" value="Genomic_DNA"/>
</dbReference>